<evidence type="ECO:0000256" key="1">
    <source>
        <dbReference type="ARBA" id="ARBA00005061"/>
    </source>
</evidence>
<dbReference type="RefSeq" id="WP_268924424.1">
    <property type="nucleotide sequence ID" value="NZ_JAPTGB010000005.1"/>
</dbReference>
<dbReference type="Proteomes" id="UP001141422">
    <property type="component" value="Unassembled WGS sequence"/>
</dbReference>
<evidence type="ECO:0000256" key="9">
    <source>
        <dbReference type="ARBA" id="ARBA00039149"/>
    </source>
</evidence>
<keyword evidence="6 11" id="KW-0067">ATP-binding</keyword>
<evidence type="ECO:0000256" key="7">
    <source>
        <dbReference type="ARBA" id="ARBA00037768"/>
    </source>
</evidence>
<proteinExistence type="inferred from homology"/>
<dbReference type="GO" id="GO:0016874">
    <property type="term" value="F:ligase activity"/>
    <property type="evidence" value="ECO:0007669"/>
    <property type="project" value="UniProtKB-KW"/>
</dbReference>
<feature type="binding site" evidence="11">
    <location>
        <position position="188"/>
    </location>
    <ligand>
        <name>Zn(2+)</name>
        <dbReference type="ChEBI" id="CHEBI:29105"/>
    </ligand>
</feature>
<evidence type="ECO:0000256" key="8">
    <source>
        <dbReference type="ARBA" id="ARBA00037993"/>
    </source>
</evidence>
<dbReference type="InterPro" id="IPR014729">
    <property type="entry name" value="Rossmann-like_a/b/a_fold"/>
</dbReference>
<evidence type="ECO:0000256" key="4">
    <source>
        <dbReference type="ARBA" id="ARBA00022741"/>
    </source>
</evidence>
<comment type="caution">
    <text evidence="12">The sequence shown here is derived from an EMBL/GenBank/DDBJ whole genome shotgun (WGS) entry which is preliminary data.</text>
</comment>
<keyword evidence="3 11" id="KW-0479">Metal-binding</keyword>
<dbReference type="EC" id="6.3.4.20" evidence="9 11"/>
<dbReference type="PANTHER" id="PTHR42914">
    <property type="entry name" value="7-CYANO-7-DEAZAGUANINE SYNTHASE"/>
    <property type="match status" value="1"/>
</dbReference>
<keyword evidence="2 11" id="KW-0436">Ligase</keyword>
<dbReference type="SUPFAM" id="SSF52402">
    <property type="entry name" value="Adenine nucleotide alpha hydrolases-like"/>
    <property type="match status" value="1"/>
</dbReference>
<organism evidence="12 13">
    <name type="scientific">Methanocorpusculum petauri</name>
    <dbReference type="NCBI Taxonomy" id="3002863"/>
    <lineage>
        <taxon>Archaea</taxon>
        <taxon>Methanobacteriati</taxon>
        <taxon>Methanobacteriota</taxon>
        <taxon>Stenosarchaea group</taxon>
        <taxon>Methanomicrobia</taxon>
        <taxon>Methanomicrobiales</taxon>
        <taxon>Methanocorpusculaceae</taxon>
        <taxon>Methanocorpusculum</taxon>
    </lineage>
</organism>
<dbReference type="Pfam" id="PF06508">
    <property type="entry name" value="QueC"/>
    <property type="match status" value="1"/>
</dbReference>
<dbReference type="EMBL" id="JAPTGB010000005">
    <property type="protein sequence ID" value="MCZ0860201.1"/>
    <property type="molecule type" value="Genomic_DNA"/>
</dbReference>
<evidence type="ECO:0000256" key="10">
    <source>
        <dbReference type="ARBA" id="ARBA00047890"/>
    </source>
</evidence>
<protein>
    <recommendedName>
        <fullName evidence="9 11">7-cyano-7-deazaguanine synthase</fullName>
        <ecNumber evidence="9 11">6.3.4.20</ecNumber>
    </recommendedName>
    <alternativeName>
        <fullName evidence="11">7-cyano-7-carbaguanine synthase</fullName>
    </alternativeName>
    <alternativeName>
        <fullName evidence="11">Archaeosine biosynthesis protein QueC</fullName>
    </alternativeName>
    <alternativeName>
        <fullName evidence="11">PreQ(0) synthase</fullName>
    </alternativeName>
</protein>
<evidence type="ECO:0000256" key="3">
    <source>
        <dbReference type="ARBA" id="ARBA00022723"/>
    </source>
</evidence>
<evidence type="ECO:0000256" key="5">
    <source>
        <dbReference type="ARBA" id="ARBA00022833"/>
    </source>
</evidence>
<evidence type="ECO:0000256" key="6">
    <source>
        <dbReference type="ARBA" id="ARBA00022840"/>
    </source>
</evidence>
<dbReference type="CDD" id="cd01995">
    <property type="entry name" value="QueC-like"/>
    <property type="match status" value="1"/>
</dbReference>
<comment type="similarity">
    <text evidence="8 11">Belongs to the QueC family.</text>
</comment>
<comment type="pathway">
    <text evidence="1 11">Purine metabolism; 7-cyano-7-deazaguanine biosynthesis.</text>
</comment>
<keyword evidence="5 11" id="KW-0862">Zinc</keyword>
<comment type="function">
    <text evidence="7 11">Catalyzes the ATP-dependent conversion of 7-carboxy-7-deazaguanine (CDG) to 7-cyano-7-deazaguanine (preQ(0)).</text>
</comment>
<evidence type="ECO:0000256" key="2">
    <source>
        <dbReference type="ARBA" id="ARBA00022598"/>
    </source>
</evidence>
<reference evidence="12" key="1">
    <citation type="submission" date="2022-12" db="EMBL/GenBank/DDBJ databases">
        <title>Isolation and characterisation of novel Methanocorpusculum spp. from native Australian herbivores indicates the genus is ancestrally host-associated.</title>
        <authorList>
            <person name="Volmer J.G."/>
            <person name="Soo R.M."/>
            <person name="Evans P.N."/>
            <person name="Hoedt E.C."/>
            <person name="Astorga Alsina A.L."/>
            <person name="Woodcroft B.J."/>
            <person name="Tyson G.W."/>
            <person name="Hugenholtz P."/>
            <person name="Morrison M."/>
        </authorList>
    </citation>
    <scope>NUCLEOTIDE SEQUENCE</scope>
    <source>
        <strain evidence="12">MG</strain>
    </source>
</reference>
<feature type="binding site" evidence="11">
    <location>
        <position position="196"/>
    </location>
    <ligand>
        <name>Zn(2+)</name>
        <dbReference type="ChEBI" id="CHEBI:29105"/>
    </ligand>
</feature>
<name>A0ABT4IEN6_9EURY</name>
<feature type="binding site" evidence="11">
    <location>
        <begin position="8"/>
        <end position="18"/>
    </location>
    <ligand>
        <name>ATP</name>
        <dbReference type="ChEBI" id="CHEBI:30616"/>
    </ligand>
</feature>
<keyword evidence="4 11" id="KW-0547">Nucleotide-binding</keyword>
<dbReference type="PANTHER" id="PTHR42914:SF1">
    <property type="entry name" value="7-CYANO-7-DEAZAGUANINE SYNTHASE"/>
    <property type="match status" value="1"/>
</dbReference>
<dbReference type="PIRSF" id="PIRSF006293">
    <property type="entry name" value="ExsB"/>
    <property type="match status" value="1"/>
</dbReference>
<comment type="cofactor">
    <cofactor evidence="11">
        <name>Zn(2+)</name>
        <dbReference type="ChEBI" id="CHEBI:29105"/>
    </cofactor>
    <text evidence="11">Binds 1 zinc ion per subunit.</text>
</comment>
<comment type="catalytic activity">
    <reaction evidence="10 11">
        <text>7-carboxy-7-carbaguanine + NH4(+) + 2 ATP = 7-cyano-7-carbaguanine + 2 AMP + 2 diphosphate + 2 H(+)</text>
        <dbReference type="Rhea" id="RHEA:27982"/>
        <dbReference type="ChEBI" id="CHEBI:15378"/>
        <dbReference type="ChEBI" id="CHEBI:28938"/>
        <dbReference type="ChEBI" id="CHEBI:30616"/>
        <dbReference type="ChEBI" id="CHEBI:33019"/>
        <dbReference type="ChEBI" id="CHEBI:45075"/>
        <dbReference type="ChEBI" id="CHEBI:61036"/>
        <dbReference type="ChEBI" id="CHEBI:456215"/>
        <dbReference type="EC" id="6.3.4.20"/>
    </reaction>
</comment>
<gene>
    <name evidence="11 12" type="primary">queC</name>
    <name evidence="12" type="ORF">O0S10_03015</name>
</gene>
<evidence type="ECO:0000313" key="13">
    <source>
        <dbReference type="Proteomes" id="UP001141422"/>
    </source>
</evidence>
<dbReference type="InterPro" id="IPR018317">
    <property type="entry name" value="QueC"/>
</dbReference>
<dbReference type="Gene3D" id="3.40.50.620">
    <property type="entry name" value="HUPs"/>
    <property type="match status" value="1"/>
</dbReference>
<feature type="binding site" evidence="11">
    <location>
        <position position="199"/>
    </location>
    <ligand>
        <name>Zn(2+)</name>
        <dbReference type="ChEBI" id="CHEBI:29105"/>
    </ligand>
</feature>
<keyword evidence="13" id="KW-1185">Reference proteome</keyword>
<sequence>MKKAVCLLSGGMDSTTLAYVAKDMGYEILALHMNYGQRTETKERDCARKIAEHLDAVDFVEISLDYFTKFGASSLTDMCIPVEEGTVGRADHPNTYVPFRNANLIAIATSYCEARDGDAVFIGVQSGDHIGYPDCTPQFIEAMQRVISIGTQTEKDIRLLTPFVSMTKTDILREGLRLGVPYEDTWSCYDTEDAACGVCSSCLSRMKAFADLGVADPIPYARR</sequence>
<feature type="binding site" evidence="11">
    <location>
        <position position="202"/>
    </location>
    <ligand>
        <name>Zn(2+)</name>
        <dbReference type="ChEBI" id="CHEBI:29105"/>
    </ligand>
</feature>
<dbReference type="NCBIfam" id="TIGR00364">
    <property type="entry name" value="7-cyano-7-deazaguanine synthase QueC"/>
    <property type="match status" value="1"/>
</dbReference>
<evidence type="ECO:0000313" key="12">
    <source>
        <dbReference type="EMBL" id="MCZ0860201.1"/>
    </source>
</evidence>
<evidence type="ECO:0000256" key="11">
    <source>
        <dbReference type="HAMAP-Rule" id="MF_01633"/>
    </source>
</evidence>
<accession>A0ABT4IEN6</accession>
<dbReference type="HAMAP" id="MF_01633">
    <property type="entry name" value="QueC"/>
    <property type="match status" value="1"/>
</dbReference>